<reference evidence="2" key="1">
    <citation type="submission" date="2016-11" db="EMBL/GenBank/DDBJ databases">
        <authorList>
            <person name="Varghese N."/>
            <person name="Submissions S."/>
        </authorList>
    </citation>
    <scope>NUCLEOTIDE SEQUENCE [LARGE SCALE GENOMIC DNA]</scope>
    <source>
        <strain evidence="2">DSM 11003</strain>
    </source>
</reference>
<dbReference type="AlphaFoldDB" id="A0A1M5SES8"/>
<protein>
    <submittedName>
        <fullName evidence="1">Uncharacterized protein</fullName>
    </submittedName>
</protein>
<dbReference type="EMBL" id="FQWY01000082">
    <property type="protein sequence ID" value="SHH37112.1"/>
    <property type="molecule type" value="Genomic_DNA"/>
</dbReference>
<evidence type="ECO:0000313" key="1">
    <source>
        <dbReference type="EMBL" id="SHH37112.1"/>
    </source>
</evidence>
<gene>
    <name evidence="1" type="ORF">SAMN02745221_02215</name>
</gene>
<name>A0A1M5SES8_9FIRM</name>
<sequence>CYAGIFQVFFKKPVMDVYFTHEKAPFCLFLPEQAFYKTGFAIFFIQNSQNKANKHNHLAAIFVVIRQKYPFSCQKPPCRSPYLSPNHSTPNLLAIPHSPIRGCAPFNEKVQKNKKHHLKTVPYLKAKSSQTPIILDFAWYQTLRAYLSISRRYIIQLF</sequence>
<keyword evidence="2" id="KW-1185">Reference proteome</keyword>
<accession>A0A1M5SES8</accession>
<dbReference type="Proteomes" id="UP000242329">
    <property type="component" value="Unassembled WGS sequence"/>
</dbReference>
<feature type="non-terminal residue" evidence="1">
    <location>
        <position position="1"/>
    </location>
</feature>
<evidence type="ECO:0000313" key="2">
    <source>
        <dbReference type="Proteomes" id="UP000242329"/>
    </source>
</evidence>
<organism evidence="1 2">
    <name type="scientific">Thermosyntropha lipolytica DSM 11003</name>
    <dbReference type="NCBI Taxonomy" id="1123382"/>
    <lineage>
        <taxon>Bacteria</taxon>
        <taxon>Bacillati</taxon>
        <taxon>Bacillota</taxon>
        <taxon>Clostridia</taxon>
        <taxon>Eubacteriales</taxon>
        <taxon>Syntrophomonadaceae</taxon>
        <taxon>Thermosyntropha</taxon>
    </lineage>
</organism>
<proteinExistence type="predicted"/>